<dbReference type="InterPro" id="IPR001945">
    <property type="entry name" value="RAD3/XPD"/>
</dbReference>
<keyword evidence="10" id="KW-0067">ATP-binding</keyword>
<evidence type="ECO:0000313" key="20">
    <source>
        <dbReference type="EMBL" id="NDV33760.1"/>
    </source>
</evidence>
<proteinExistence type="inferred from homology"/>
<evidence type="ECO:0000256" key="12">
    <source>
        <dbReference type="ARBA" id="ARBA00023014"/>
    </source>
</evidence>
<dbReference type="EC" id="5.6.2.3" evidence="17"/>
<dbReference type="CDD" id="cd18788">
    <property type="entry name" value="SF2_C_XPD"/>
    <property type="match status" value="1"/>
</dbReference>
<comment type="catalytic activity">
    <reaction evidence="18">
        <text>ATP + H2O = ADP + phosphate + H(+)</text>
        <dbReference type="Rhea" id="RHEA:13065"/>
        <dbReference type="ChEBI" id="CHEBI:15377"/>
        <dbReference type="ChEBI" id="CHEBI:15378"/>
        <dbReference type="ChEBI" id="CHEBI:30616"/>
        <dbReference type="ChEBI" id="CHEBI:43474"/>
        <dbReference type="ChEBI" id="CHEBI:456216"/>
        <dbReference type="EC" id="5.6.2.3"/>
    </reaction>
</comment>
<evidence type="ECO:0000256" key="6">
    <source>
        <dbReference type="ARBA" id="ARBA00022741"/>
    </source>
</evidence>
<dbReference type="AlphaFoldDB" id="A0A6B2LA38"/>
<organism evidence="20">
    <name type="scientific">Arcella intermedia</name>
    <dbReference type="NCBI Taxonomy" id="1963864"/>
    <lineage>
        <taxon>Eukaryota</taxon>
        <taxon>Amoebozoa</taxon>
        <taxon>Tubulinea</taxon>
        <taxon>Elardia</taxon>
        <taxon>Arcellinida</taxon>
        <taxon>Sphaerothecina</taxon>
        <taxon>Arcellidae</taxon>
        <taxon>Arcella</taxon>
    </lineage>
</organism>
<dbReference type="PANTHER" id="PTHR11472">
    <property type="entry name" value="DNA REPAIR DEAD HELICASE RAD3/XP-D SUBFAMILY MEMBER"/>
    <property type="match status" value="1"/>
</dbReference>
<evidence type="ECO:0000256" key="11">
    <source>
        <dbReference type="ARBA" id="ARBA00023004"/>
    </source>
</evidence>
<evidence type="ECO:0000256" key="13">
    <source>
        <dbReference type="ARBA" id="ARBA00023125"/>
    </source>
</evidence>
<evidence type="ECO:0000256" key="4">
    <source>
        <dbReference type="ARBA" id="ARBA00022485"/>
    </source>
</evidence>
<dbReference type="InterPro" id="IPR013020">
    <property type="entry name" value="Rad3/Chl1-like"/>
</dbReference>
<feature type="domain" description="ATP-dependent helicase C-terminal" evidence="19">
    <location>
        <begin position="99"/>
        <end position="243"/>
    </location>
</feature>
<evidence type="ECO:0000256" key="2">
    <source>
        <dbReference type="ARBA" id="ARBA00004123"/>
    </source>
</evidence>
<dbReference type="GO" id="GO:0006289">
    <property type="term" value="P:nucleotide-excision repair"/>
    <property type="evidence" value="ECO:0007669"/>
    <property type="project" value="InterPro"/>
</dbReference>
<evidence type="ECO:0000256" key="15">
    <source>
        <dbReference type="ARBA" id="ARBA00023235"/>
    </source>
</evidence>
<dbReference type="GO" id="GO:0005524">
    <property type="term" value="F:ATP binding"/>
    <property type="evidence" value="ECO:0007669"/>
    <property type="project" value="UniProtKB-KW"/>
</dbReference>
<evidence type="ECO:0000259" key="19">
    <source>
        <dbReference type="SMART" id="SM00491"/>
    </source>
</evidence>
<dbReference type="InterPro" id="IPR006555">
    <property type="entry name" value="ATP-dep_Helicase_C"/>
</dbReference>
<evidence type="ECO:0000256" key="17">
    <source>
        <dbReference type="ARBA" id="ARBA00044969"/>
    </source>
</evidence>
<keyword evidence="5" id="KW-0479">Metal-binding</keyword>
<dbReference type="GO" id="GO:0003684">
    <property type="term" value="F:damaged DNA binding"/>
    <property type="evidence" value="ECO:0007669"/>
    <property type="project" value="TreeGrafter"/>
</dbReference>
<accession>A0A6B2LA38</accession>
<dbReference type="SMART" id="SM00491">
    <property type="entry name" value="HELICc2"/>
    <property type="match status" value="1"/>
</dbReference>
<dbReference type="NCBIfam" id="TIGR00604">
    <property type="entry name" value="rad3"/>
    <property type="match status" value="1"/>
</dbReference>
<evidence type="ECO:0000256" key="5">
    <source>
        <dbReference type="ARBA" id="ARBA00022723"/>
    </source>
</evidence>
<keyword evidence="12" id="KW-0411">Iron-sulfur</keyword>
<keyword evidence="7" id="KW-0227">DNA damage</keyword>
<evidence type="ECO:0000256" key="8">
    <source>
        <dbReference type="ARBA" id="ARBA00022801"/>
    </source>
</evidence>
<evidence type="ECO:0000256" key="16">
    <source>
        <dbReference type="ARBA" id="ARBA00023242"/>
    </source>
</evidence>
<reference evidence="20" key="1">
    <citation type="journal article" date="2020" name="J. Eukaryot. Microbiol.">
        <title>De novo Sequencing, Assembly and Annotation of the Transcriptome for the Free-Living Testate Amoeba Arcella intermedia.</title>
        <authorList>
            <person name="Ribeiro G.M."/>
            <person name="Porfirio-Sousa A.L."/>
            <person name="Maurer-Alcala X.X."/>
            <person name="Katz L.A."/>
            <person name="Lahr D.J.G."/>
        </authorList>
    </citation>
    <scope>NUCLEOTIDE SEQUENCE</scope>
</reference>
<dbReference type="GO" id="GO:0016818">
    <property type="term" value="F:hydrolase activity, acting on acid anhydrides, in phosphorus-containing anhydrides"/>
    <property type="evidence" value="ECO:0007669"/>
    <property type="project" value="InterPro"/>
</dbReference>
<comment type="subcellular location">
    <subcellularLocation>
        <location evidence="2">Nucleus</location>
    </subcellularLocation>
</comment>
<evidence type="ECO:0000256" key="18">
    <source>
        <dbReference type="ARBA" id="ARBA00048954"/>
    </source>
</evidence>
<evidence type="ECO:0000256" key="7">
    <source>
        <dbReference type="ARBA" id="ARBA00022763"/>
    </source>
</evidence>
<dbReference type="Gene3D" id="3.40.50.300">
    <property type="entry name" value="P-loop containing nucleotide triphosphate hydrolases"/>
    <property type="match status" value="1"/>
</dbReference>
<evidence type="ECO:0000256" key="3">
    <source>
        <dbReference type="ARBA" id="ARBA00009146"/>
    </source>
</evidence>
<name>A0A6B2LA38_9EUKA</name>
<evidence type="ECO:0000256" key="1">
    <source>
        <dbReference type="ARBA" id="ARBA00001966"/>
    </source>
</evidence>
<dbReference type="EMBL" id="GIBP01004791">
    <property type="protein sequence ID" value="NDV33760.1"/>
    <property type="molecule type" value="Transcribed_RNA"/>
</dbReference>
<dbReference type="GO" id="GO:0043139">
    <property type="term" value="F:5'-3' DNA helicase activity"/>
    <property type="evidence" value="ECO:0007669"/>
    <property type="project" value="UniProtKB-EC"/>
</dbReference>
<keyword evidence="4" id="KW-0004">4Fe-4S</keyword>
<dbReference type="InterPro" id="IPR027417">
    <property type="entry name" value="P-loop_NTPase"/>
</dbReference>
<dbReference type="PRINTS" id="PR00852">
    <property type="entry name" value="XRODRMPGMNTD"/>
</dbReference>
<sequence>MKPVFAKFKRVIITSGTLSPITMLPNILNFHPILSKTLTTTLYRQSVQPLVVSRGSDQTFMSTKYKDRENMDILRNYGLLLLRMCETVPDGIVAFFVSYSYLESIVSIWNSMGLLNQILKHKLIFIETSDFTETSISLTNYKTACDNGRGAVFLSVARGKVSEGIDFANHYGRCVLLFGIPYVYTESRVLKARLEFLKKKYRIEEGEFLTFDAMRTAAQCVGRVIRGKTDYGIMVFADNRFNRIDKRSKLPQWILQYLSPAHLNLSTDVAVSMASDFLREMGQAVDKEDQMGVSLWTLKDVEKQPTSKPPPKKLLN</sequence>
<dbReference type="InterPro" id="IPR045028">
    <property type="entry name" value="DinG/Rad3-like"/>
</dbReference>
<keyword evidence="8" id="KW-0378">Hydrolase</keyword>
<keyword evidence="16" id="KW-0539">Nucleus</keyword>
<keyword evidence="15" id="KW-0413">Isomerase</keyword>
<protein>
    <recommendedName>
        <fullName evidence="17">DNA 5'-3' helicase</fullName>
        <ecNumber evidence="17">5.6.2.3</ecNumber>
    </recommendedName>
</protein>
<evidence type="ECO:0000256" key="14">
    <source>
        <dbReference type="ARBA" id="ARBA00023204"/>
    </source>
</evidence>
<keyword evidence="11" id="KW-0408">Iron</keyword>
<dbReference type="GO" id="GO:0045951">
    <property type="term" value="P:positive regulation of mitotic recombination"/>
    <property type="evidence" value="ECO:0007669"/>
    <property type="project" value="TreeGrafter"/>
</dbReference>
<dbReference type="GO" id="GO:0006366">
    <property type="term" value="P:transcription by RNA polymerase II"/>
    <property type="evidence" value="ECO:0007669"/>
    <property type="project" value="TreeGrafter"/>
</dbReference>
<dbReference type="FunFam" id="3.40.50.300:FF:000135">
    <property type="entry name" value="DNA repair helicase RAD3, putative"/>
    <property type="match status" value="1"/>
</dbReference>
<dbReference type="GO" id="GO:0005634">
    <property type="term" value="C:nucleus"/>
    <property type="evidence" value="ECO:0007669"/>
    <property type="project" value="UniProtKB-SubCell"/>
</dbReference>
<evidence type="ECO:0000256" key="9">
    <source>
        <dbReference type="ARBA" id="ARBA00022806"/>
    </source>
</evidence>
<keyword evidence="9" id="KW-0347">Helicase</keyword>
<dbReference type="PANTHER" id="PTHR11472:SF1">
    <property type="entry name" value="GENERAL TRANSCRIPTION AND DNA REPAIR FACTOR IIH HELICASE SUBUNIT XPD"/>
    <property type="match status" value="1"/>
</dbReference>
<keyword evidence="13" id="KW-0238">DNA-binding</keyword>
<comment type="similarity">
    <text evidence="3">Belongs to the helicase family. RAD3/XPD subfamily.</text>
</comment>
<comment type="cofactor">
    <cofactor evidence="1">
        <name>[4Fe-4S] cluster</name>
        <dbReference type="ChEBI" id="CHEBI:49883"/>
    </cofactor>
</comment>
<dbReference type="GO" id="GO:0051539">
    <property type="term" value="F:4 iron, 4 sulfur cluster binding"/>
    <property type="evidence" value="ECO:0007669"/>
    <property type="project" value="UniProtKB-KW"/>
</dbReference>
<dbReference type="FunFam" id="3.40.50.300:FF:000128">
    <property type="entry name" value="Putative DNA repair helicase RAD3"/>
    <property type="match status" value="1"/>
</dbReference>
<dbReference type="GO" id="GO:0046872">
    <property type="term" value="F:metal ion binding"/>
    <property type="evidence" value="ECO:0007669"/>
    <property type="project" value="UniProtKB-KW"/>
</dbReference>
<dbReference type="Pfam" id="PF13307">
    <property type="entry name" value="Helicase_C_2"/>
    <property type="match status" value="1"/>
</dbReference>
<keyword evidence="6" id="KW-0547">Nucleotide-binding</keyword>
<keyword evidence="14" id="KW-0234">DNA repair</keyword>
<evidence type="ECO:0000256" key="10">
    <source>
        <dbReference type="ARBA" id="ARBA00022840"/>
    </source>
</evidence>